<feature type="transmembrane region" description="Helical" evidence="1">
    <location>
        <begin position="182"/>
        <end position="206"/>
    </location>
</feature>
<organism evidence="2 3">
    <name type="scientific">Dokdonella ginsengisoli</name>
    <dbReference type="NCBI Taxonomy" id="363846"/>
    <lineage>
        <taxon>Bacteria</taxon>
        <taxon>Pseudomonadati</taxon>
        <taxon>Pseudomonadota</taxon>
        <taxon>Gammaproteobacteria</taxon>
        <taxon>Lysobacterales</taxon>
        <taxon>Rhodanobacteraceae</taxon>
        <taxon>Dokdonella</taxon>
    </lineage>
</organism>
<feature type="transmembrane region" description="Helical" evidence="1">
    <location>
        <begin position="77"/>
        <end position="100"/>
    </location>
</feature>
<feature type="transmembrane region" description="Helical" evidence="1">
    <location>
        <begin position="20"/>
        <end position="39"/>
    </location>
</feature>
<dbReference type="Proteomes" id="UP001595886">
    <property type="component" value="Unassembled WGS sequence"/>
</dbReference>
<evidence type="ECO:0000256" key="1">
    <source>
        <dbReference type="SAM" id="Phobius"/>
    </source>
</evidence>
<gene>
    <name evidence="2" type="ORF">ACFO6Q_18210</name>
</gene>
<feature type="transmembrane region" description="Helical" evidence="1">
    <location>
        <begin position="290"/>
        <end position="316"/>
    </location>
</feature>
<feature type="transmembrane region" description="Helical" evidence="1">
    <location>
        <begin position="212"/>
        <end position="229"/>
    </location>
</feature>
<evidence type="ECO:0008006" key="4">
    <source>
        <dbReference type="Google" id="ProtNLM"/>
    </source>
</evidence>
<proteinExistence type="predicted"/>
<comment type="caution">
    <text evidence="2">The sequence shown here is derived from an EMBL/GenBank/DDBJ whole genome shotgun (WGS) entry which is preliminary data.</text>
</comment>
<name>A0ABV9QYS4_9GAMM</name>
<feature type="transmembrane region" description="Helical" evidence="1">
    <location>
        <begin position="139"/>
        <end position="161"/>
    </location>
</feature>
<sequence>MNHLPLLIKREYWEHRGGFLWTPVWIVTAVLVITAMGIISAEVFATKAQVHIGFSLDELRGSISANDLAQAGNGLDLAQLSIAGIASIGLFFVTFFYLLGALYDDRRDRSVLFWKSLPVSDAATVASKALAALLLMPVIMLAVATLAYLVFLVLVCGWAALHGVNPLPAVMASHPLGLFLRLAATLPVQALWALPAVGWLLFWSAFARSKPFLWAVLIPAVAVAANRWLRMISGVDLFGDLNVGAILGRLLFSIFPGSWLGADGVFVGATRISLSINDDHVVGSFDPSRIYGLLATSNLWIGVIGGLVLLAGAVWLRGRRIETSV</sequence>
<keyword evidence="3" id="KW-1185">Reference proteome</keyword>
<dbReference type="EMBL" id="JBHSHD010000016">
    <property type="protein sequence ID" value="MFC4822266.1"/>
    <property type="molecule type" value="Genomic_DNA"/>
</dbReference>
<reference evidence="3" key="1">
    <citation type="journal article" date="2019" name="Int. J. Syst. Evol. Microbiol.">
        <title>The Global Catalogue of Microorganisms (GCM) 10K type strain sequencing project: providing services to taxonomists for standard genome sequencing and annotation.</title>
        <authorList>
            <consortium name="The Broad Institute Genomics Platform"/>
            <consortium name="The Broad Institute Genome Sequencing Center for Infectious Disease"/>
            <person name="Wu L."/>
            <person name="Ma J."/>
        </authorList>
    </citation>
    <scope>NUCLEOTIDE SEQUENCE [LARGE SCALE GENOMIC DNA]</scope>
    <source>
        <strain evidence="3">CCUG 30340</strain>
    </source>
</reference>
<evidence type="ECO:0000313" key="3">
    <source>
        <dbReference type="Proteomes" id="UP001595886"/>
    </source>
</evidence>
<evidence type="ECO:0000313" key="2">
    <source>
        <dbReference type="EMBL" id="MFC4822266.1"/>
    </source>
</evidence>
<keyword evidence="1" id="KW-1133">Transmembrane helix</keyword>
<keyword evidence="1" id="KW-0812">Transmembrane</keyword>
<accession>A0ABV9QYS4</accession>
<keyword evidence="1" id="KW-0472">Membrane</keyword>
<protein>
    <recommendedName>
        <fullName evidence="4">ABC transporter permease</fullName>
    </recommendedName>
</protein>
<dbReference type="RefSeq" id="WP_380022546.1">
    <property type="nucleotide sequence ID" value="NZ_JBHSHD010000016.1"/>
</dbReference>